<dbReference type="EMBL" id="HACG01053029">
    <property type="protein sequence ID" value="CEK99900.1"/>
    <property type="molecule type" value="Transcribed_RNA"/>
</dbReference>
<sequence length="80" mass="9067">FCIAVATLLIGSAHYLDIGFSSDIALYSKRYIRFHKYRQLEPYRTGPGEQGAAVHLEDQESKLADSLFKKEAFNRIASDK</sequence>
<proteinExistence type="predicted"/>
<organism evidence="1">
    <name type="scientific">Arion vulgaris</name>
    <dbReference type="NCBI Taxonomy" id="1028688"/>
    <lineage>
        <taxon>Eukaryota</taxon>
        <taxon>Metazoa</taxon>
        <taxon>Spiralia</taxon>
        <taxon>Lophotrochozoa</taxon>
        <taxon>Mollusca</taxon>
        <taxon>Gastropoda</taxon>
        <taxon>Heterobranchia</taxon>
        <taxon>Euthyneura</taxon>
        <taxon>Panpulmonata</taxon>
        <taxon>Eupulmonata</taxon>
        <taxon>Stylommatophora</taxon>
        <taxon>Helicina</taxon>
        <taxon>Arionoidea</taxon>
        <taxon>Arionidae</taxon>
        <taxon>Arion</taxon>
    </lineage>
</organism>
<evidence type="ECO:0000313" key="1">
    <source>
        <dbReference type="EMBL" id="CEK99900.1"/>
    </source>
</evidence>
<gene>
    <name evidence="1" type="primary">ORF222404</name>
</gene>
<name>A0A0B7C5Z8_9EUPU</name>
<feature type="non-terminal residue" evidence="1">
    <location>
        <position position="1"/>
    </location>
</feature>
<accession>A0A0B7C5Z8</accession>
<dbReference type="AlphaFoldDB" id="A0A0B7C5Z8"/>
<feature type="non-terminal residue" evidence="1">
    <location>
        <position position="80"/>
    </location>
</feature>
<protein>
    <submittedName>
        <fullName evidence="1">Uncharacterized protein</fullName>
    </submittedName>
</protein>
<reference evidence="1" key="1">
    <citation type="submission" date="2014-12" db="EMBL/GenBank/DDBJ databases">
        <title>Insight into the proteome of Arion vulgaris.</title>
        <authorList>
            <person name="Aradska J."/>
            <person name="Bulat T."/>
            <person name="Smidak R."/>
            <person name="Sarate P."/>
            <person name="Gangsoo J."/>
            <person name="Sialana F."/>
            <person name="Bilban M."/>
            <person name="Lubec G."/>
        </authorList>
    </citation>
    <scope>NUCLEOTIDE SEQUENCE</scope>
    <source>
        <tissue evidence="1">Skin</tissue>
    </source>
</reference>